<accession>A0A3N0WW42</accession>
<dbReference type="InterPro" id="IPR058065">
    <property type="entry name" value="LIC_10190-like"/>
</dbReference>
<dbReference type="InterPro" id="IPR058514">
    <property type="entry name" value="DUF8201"/>
</dbReference>
<feature type="transmembrane region" description="Helical" evidence="1">
    <location>
        <begin position="44"/>
        <end position="66"/>
    </location>
</feature>
<feature type="transmembrane region" description="Helical" evidence="1">
    <location>
        <begin position="375"/>
        <end position="393"/>
    </location>
</feature>
<organism evidence="3 4">
    <name type="scientific">Kaistella daneshvariae</name>
    <dbReference type="NCBI Taxonomy" id="2487074"/>
    <lineage>
        <taxon>Bacteria</taxon>
        <taxon>Pseudomonadati</taxon>
        <taxon>Bacteroidota</taxon>
        <taxon>Flavobacteriia</taxon>
        <taxon>Flavobacteriales</taxon>
        <taxon>Weeksellaceae</taxon>
        <taxon>Chryseobacterium group</taxon>
        <taxon>Kaistella</taxon>
    </lineage>
</organism>
<protein>
    <recommendedName>
        <fullName evidence="2">DUF8201 domain-containing protein</fullName>
    </recommendedName>
</protein>
<feature type="transmembrane region" description="Helical" evidence="1">
    <location>
        <begin position="168"/>
        <end position="185"/>
    </location>
</feature>
<reference evidence="4" key="1">
    <citation type="submission" date="2018-11" db="EMBL/GenBank/DDBJ databases">
        <title>Proposal to divide the Flavobacteriaceae and reorganize its genera based on Amino Acid Identity values calculated from whole genome sequences.</title>
        <authorList>
            <person name="Nicholson A.C."/>
            <person name="Gulvik C.A."/>
            <person name="Whitney A.M."/>
            <person name="Humrighouse B.W."/>
            <person name="Bell M."/>
            <person name="Holmens B."/>
            <person name="Steigerwalt A."/>
            <person name="Villarma A."/>
            <person name="Sheth M."/>
            <person name="Batra D."/>
            <person name="Pryor J."/>
            <person name="Bernardet J.-F."/>
            <person name="Hugo C."/>
            <person name="Kampfer P."/>
            <person name="Newman J."/>
            <person name="Mcquiston J.R."/>
        </authorList>
    </citation>
    <scope>NUCLEOTIDE SEQUENCE [LARGE SCALE GENOMIC DNA]</scope>
    <source>
        <strain evidence="4">H3056</strain>
    </source>
</reference>
<feature type="domain" description="DUF8201" evidence="2">
    <location>
        <begin position="10"/>
        <end position="405"/>
    </location>
</feature>
<dbReference type="Proteomes" id="UP000270224">
    <property type="component" value="Unassembled WGS sequence"/>
</dbReference>
<sequence length="548" mass="63980">MLIFKQSFFMFYIFLMLVVLLPALGGIGAFSAKIFNITDAGPALTILTGIFSCTVLWTVLVFFFPLSIYVEILTIIIGFFLFFYLKNYLLFWHFFSKNAISFLVISCITIFFGSYYPFILDHFGYYVPTVKWLSEVGLVKGISNLDLMLGQMSLWHIFQAGFSHFADPFLRINVLVLIIYTMYISEKKFWVHLAFFPVLYLLVQSPSPDLPVIVFSLIILNEIFSSNKNAGFLLSFAVFVFAIKPTVIWLPLFTFFYCFFIRKSSPKTLIFPAALMFLFFFKNIWTFGFPLFPAQFLDFGFSWKPNAGLLKNSAEIAVMKTFDMNFSFAQIQHFSHWEYFKNWLFLPGIKGKIHMVFVLSLIAFLVFAFLKKSRLVWFLFIAVLIKSVAVFLFSAQYRFFIEVFFVLFFVLFFEILSKKFSLMIFGTLSIFVFAFLSFPALPKNYFPSFKLGNYMTGQSNSFLFEPAYFRWDKYKSHQIGNLHFNVVHNYIFTFETPLPAITPQSIYEDIEAGIFPQLKGKTLKEGFIWRKISAEEKDKLRILLNDFK</sequence>
<feature type="transmembrane region" description="Helical" evidence="1">
    <location>
        <begin position="99"/>
        <end position="118"/>
    </location>
</feature>
<evidence type="ECO:0000259" key="2">
    <source>
        <dbReference type="Pfam" id="PF26626"/>
    </source>
</evidence>
<dbReference type="Pfam" id="PF26626">
    <property type="entry name" value="DUF8201"/>
    <property type="match status" value="1"/>
</dbReference>
<keyword evidence="1" id="KW-0472">Membrane</keyword>
<dbReference type="NCBIfam" id="NF047510">
    <property type="entry name" value="LIC_10190_fam"/>
    <property type="match status" value="1"/>
</dbReference>
<feature type="transmembrane region" description="Helical" evidence="1">
    <location>
        <begin position="269"/>
        <end position="292"/>
    </location>
</feature>
<gene>
    <name evidence="3" type="ORF">EGI11_07685</name>
</gene>
<dbReference type="OrthoDB" id="344987at2"/>
<evidence type="ECO:0000256" key="1">
    <source>
        <dbReference type="SAM" id="Phobius"/>
    </source>
</evidence>
<proteinExistence type="predicted"/>
<feature type="transmembrane region" description="Helical" evidence="1">
    <location>
        <begin position="197"/>
        <end position="220"/>
    </location>
</feature>
<dbReference type="AlphaFoldDB" id="A0A3N0WW42"/>
<feature type="transmembrane region" description="Helical" evidence="1">
    <location>
        <begin position="12"/>
        <end position="32"/>
    </location>
</feature>
<feature type="transmembrane region" description="Helical" evidence="1">
    <location>
        <begin position="353"/>
        <end position="370"/>
    </location>
</feature>
<feature type="transmembrane region" description="Helical" evidence="1">
    <location>
        <begin position="423"/>
        <end position="441"/>
    </location>
</feature>
<evidence type="ECO:0000313" key="3">
    <source>
        <dbReference type="EMBL" id="ROI09282.1"/>
    </source>
</evidence>
<comment type="caution">
    <text evidence="3">The sequence shown here is derived from an EMBL/GenBank/DDBJ whole genome shotgun (WGS) entry which is preliminary data.</text>
</comment>
<feature type="transmembrane region" description="Helical" evidence="1">
    <location>
        <begin position="399"/>
        <end position="416"/>
    </location>
</feature>
<evidence type="ECO:0000313" key="4">
    <source>
        <dbReference type="Proteomes" id="UP000270224"/>
    </source>
</evidence>
<keyword evidence="1" id="KW-0812">Transmembrane</keyword>
<dbReference type="EMBL" id="RJUG01000003">
    <property type="protein sequence ID" value="ROI09282.1"/>
    <property type="molecule type" value="Genomic_DNA"/>
</dbReference>
<feature type="transmembrane region" description="Helical" evidence="1">
    <location>
        <begin position="232"/>
        <end position="257"/>
    </location>
</feature>
<feature type="transmembrane region" description="Helical" evidence="1">
    <location>
        <begin position="72"/>
        <end position="92"/>
    </location>
</feature>
<name>A0A3N0WW42_9FLAO</name>
<keyword evidence="1" id="KW-1133">Transmembrane helix</keyword>